<feature type="compositionally biased region" description="Low complexity" evidence="1">
    <location>
        <begin position="51"/>
        <end position="66"/>
    </location>
</feature>
<evidence type="ECO:0000313" key="2">
    <source>
        <dbReference type="EMBL" id="AVK07460.1"/>
    </source>
</evidence>
<sequence>MRHVVILDRASQAIVAGRANLSRPLLTIARHGASASGHSPWPRRPPRNARRPACSRASGSMASRPARSARRPGRMRNGDGGMRPPGPAGASWMFSQVAPAAAGAEL</sequence>
<keyword evidence="3" id="KW-1185">Reference proteome</keyword>
<protein>
    <submittedName>
        <fullName evidence="2">Uncharacterized protein</fullName>
    </submittedName>
</protein>
<reference evidence="2 3" key="1">
    <citation type="submission" date="2018-02" db="EMBL/GenBank/DDBJ databases">
        <title>FDA/CDC Antimicrobial Resistant Isolate Bank Genome Sequencing.</title>
        <authorList>
            <person name="Benahmed F.H."/>
            <person name="Lutgring J.D."/>
            <person name="Yoo B."/>
            <person name="Machado M."/>
            <person name="Brown A."/>
            <person name="McAllister G."/>
            <person name="Perry A."/>
            <person name="Halpin A.L."/>
            <person name="Vavikolanu K."/>
            <person name="Ott S."/>
            <person name="Zhao X."/>
            <person name="Tallon L.J."/>
            <person name="Sadzewicz L."/>
            <person name="Aluvathingal J."/>
            <person name="Nadendla S."/>
            <person name="Voskania-kordi A."/>
            <person name="Simonyan V."/>
            <person name="Patel J."/>
            <person name="Shawar R.M."/>
        </authorList>
    </citation>
    <scope>NUCLEOTIDE SEQUENCE [LARGE SCALE GENOMIC DNA]</scope>
    <source>
        <strain evidence="2 3">AR_0356</strain>
    </source>
</reference>
<dbReference type="AlphaFoldDB" id="A0A2R3IZY3"/>
<dbReference type="EMBL" id="CP027169">
    <property type="protein sequence ID" value="AVK07460.1"/>
    <property type="molecule type" value="Genomic_DNA"/>
</dbReference>
<accession>A0A2R3IZY3</accession>
<evidence type="ECO:0000256" key="1">
    <source>
        <dbReference type="SAM" id="MobiDB-lite"/>
    </source>
</evidence>
<dbReference type="Proteomes" id="UP000238390">
    <property type="component" value="Chromosome"/>
</dbReference>
<gene>
    <name evidence="2" type="ORF">CSB93_3483</name>
</gene>
<proteinExistence type="predicted"/>
<feature type="region of interest" description="Disordered" evidence="1">
    <location>
        <begin position="31"/>
        <end position="94"/>
    </location>
</feature>
<name>A0A2R3IZY3_9PSED</name>
<organism evidence="2 3">
    <name type="scientific">Pseudomonas paraeruginosa</name>
    <dbReference type="NCBI Taxonomy" id="2994495"/>
    <lineage>
        <taxon>Bacteria</taxon>
        <taxon>Pseudomonadati</taxon>
        <taxon>Pseudomonadota</taxon>
        <taxon>Gammaproteobacteria</taxon>
        <taxon>Pseudomonadales</taxon>
        <taxon>Pseudomonadaceae</taxon>
        <taxon>Pseudomonas</taxon>
    </lineage>
</organism>
<evidence type="ECO:0000313" key="3">
    <source>
        <dbReference type="Proteomes" id="UP000238390"/>
    </source>
</evidence>